<dbReference type="AlphaFoldDB" id="A0A2P2NBD2"/>
<sequence length="64" mass="7446">MFRFEPRLTDAYFASPREWEGGTLQCIADTQSIKLFSWLLAQAVAQAHRILEDSLRKKYEQALV</sequence>
<organism evidence="1">
    <name type="scientific">Rhizophora mucronata</name>
    <name type="common">Asiatic mangrove</name>
    <dbReference type="NCBI Taxonomy" id="61149"/>
    <lineage>
        <taxon>Eukaryota</taxon>
        <taxon>Viridiplantae</taxon>
        <taxon>Streptophyta</taxon>
        <taxon>Embryophyta</taxon>
        <taxon>Tracheophyta</taxon>
        <taxon>Spermatophyta</taxon>
        <taxon>Magnoliopsida</taxon>
        <taxon>eudicotyledons</taxon>
        <taxon>Gunneridae</taxon>
        <taxon>Pentapetalae</taxon>
        <taxon>rosids</taxon>
        <taxon>fabids</taxon>
        <taxon>Malpighiales</taxon>
        <taxon>Rhizophoraceae</taxon>
        <taxon>Rhizophora</taxon>
    </lineage>
</organism>
<proteinExistence type="predicted"/>
<accession>A0A2P2NBD2</accession>
<reference evidence="1" key="1">
    <citation type="submission" date="2018-02" db="EMBL/GenBank/DDBJ databases">
        <title>Rhizophora mucronata_Transcriptome.</title>
        <authorList>
            <person name="Meera S.P."/>
            <person name="Sreeshan A."/>
            <person name="Augustine A."/>
        </authorList>
    </citation>
    <scope>NUCLEOTIDE SEQUENCE</scope>
    <source>
        <tissue evidence="1">Leaf</tissue>
    </source>
</reference>
<name>A0A2P2NBD2_RHIMU</name>
<dbReference type="EMBL" id="GGEC01059304">
    <property type="protein sequence ID" value="MBX39788.1"/>
    <property type="molecule type" value="Transcribed_RNA"/>
</dbReference>
<protein>
    <submittedName>
        <fullName evidence="1">Uncharacterized protein</fullName>
    </submittedName>
</protein>
<evidence type="ECO:0000313" key="1">
    <source>
        <dbReference type="EMBL" id="MBX39788.1"/>
    </source>
</evidence>